<accession>A0A1I2PGC5</accession>
<keyword evidence="6" id="KW-1185">Reference proteome</keyword>
<dbReference type="PANTHER" id="PTHR43818">
    <property type="entry name" value="BCDNA.GH03377"/>
    <property type="match status" value="1"/>
</dbReference>
<reference evidence="6" key="1">
    <citation type="submission" date="2016-10" db="EMBL/GenBank/DDBJ databases">
        <authorList>
            <person name="Varghese N."/>
            <person name="Submissions S."/>
        </authorList>
    </citation>
    <scope>NUCLEOTIDE SEQUENCE [LARGE SCALE GENOMIC DNA]</scope>
    <source>
        <strain evidence="6">CGMCC 1.7739</strain>
    </source>
</reference>
<dbReference type="InterPro" id="IPR000683">
    <property type="entry name" value="Gfo/Idh/MocA-like_OxRdtase_N"/>
</dbReference>
<protein>
    <submittedName>
        <fullName evidence="5">Predicted dehydrogenase</fullName>
    </submittedName>
</protein>
<dbReference type="EMBL" id="FOOQ01000001">
    <property type="protein sequence ID" value="SFG14189.1"/>
    <property type="molecule type" value="Genomic_DNA"/>
</dbReference>
<dbReference type="PANTHER" id="PTHR43818:SF11">
    <property type="entry name" value="BCDNA.GH03377"/>
    <property type="match status" value="1"/>
</dbReference>
<dbReference type="InterPro" id="IPR004104">
    <property type="entry name" value="Gfo/Idh/MocA-like_OxRdtase_C"/>
</dbReference>
<dbReference type="Gene3D" id="3.40.50.720">
    <property type="entry name" value="NAD(P)-binding Rossmann-like Domain"/>
    <property type="match status" value="1"/>
</dbReference>
<name>A0A1I2PGC5_9EURY</name>
<feature type="domain" description="Gfo/Idh/MocA-like oxidoreductase N-terminal" evidence="3">
    <location>
        <begin position="23"/>
        <end position="137"/>
    </location>
</feature>
<dbReference type="InterPro" id="IPR036291">
    <property type="entry name" value="NAD(P)-bd_dom_sf"/>
</dbReference>
<evidence type="ECO:0000256" key="2">
    <source>
        <dbReference type="SAM" id="MobiDB-lite"/>
    </source>
</evidence>
<keyword evidence="1" id="KW-0560">Oxidoreductase</keyword>
<dbReference type="STRING" id="553467.SAMN04488063_1551"/>
<dbReference type="AlphaFoldDB" id="A0A1I2PGC5"/>
<feature type="compositionally biased region" description="Low complexity" evidence="2">
    <location>
        <begin position="378"/>
        <end position="392"/>
    </location>
</feature>
<dbReference type="SUPFAM" id="SSF55347">
    <property type="entry name" value="Glyceraldehyde-3-phosphate dehydrogenase-like, C-terminal domain"/>
    <property type="match status" value="1"/>
</dbReference>
<gene>
    <name evidence="5" type="ORF">SAMN04488063_1551</name>
</gene>
<evidence type="ECO:0000313" key="5">
    <source>
        <dbReference type="EMBL" id="SFG14189.1"/>
    </source>
</evidence>
<sequence>MSYDVAVVGTGPDPDEKDTDGFAMAYRHAEAYDRLDDCELVACTDIVRENAEAFADHWNLPEGNVYEELDRMLGDVEPDVVSVCVPPAFHADIVVQCAESDVVSAIHCEKPMANTWEGCRRMVERADAHDVQLTFNHQRRFGGPFRRAKELLDAGEIGPLQRIELGGKNLFDYGSHYFDLCGFFNDQSDPEWVMAGIDYSEENVQFGVHNENGAIAQWGYENGVRGLASTGDDSIVPGEIRLVGADGMIDIGVEDGPTLRLFNDSTGGWKTMDTKGDTVHAPAWSKPRMAALKVAENVPLLPERWVDQSTFIDRAIADVIDALDSGRTPELAAENVVQSTELIFAAWEAARRRTKVELPLDVDGNPLEEMVEDGELLAESPVAEPAAEPADD</sequence>
<feature type="domain" description="Gfo/Idh/MocA-like oxidoreductase C-terminal" evidence="4">
    <location>
        <begin position="166"/>
        <end position="358"/>
    </location>
</feature>
<dbReference type="Pfam" id="PF02894">
    <property type="entry name" value="GFO_IDH_MocA_C"/>
    <property type="match status" value="1"/>
</dbReference>
<dbReference type="Proteomes" id="UP000198876">
    <property type="component" value="Unassembled WGS sequence"/>
</dbReference>
<organism evidence="5 6">
    <name type="scientific">Halopelagius inordinatus</name>
    <dbReference type="NCBI Taxonomy" id="553467"/>
    <lineage>
        <taxon>Archaea</taxon>
        <taxon>Methanobacteriati</taxon>
        <taxon>Methanobacteriota</taxon>
        <taxon>Stenosarchaea group</taxon>
        <taxon>Halobacteria</taxon>
        <taxon>Halobacteriales</taxon>
        <taxon>Haloferacaceae</taxon>
    </lineage>
</organism>
<proteinExistence type="predicted"/>
<evidence type="ECO:0000259" key="4">
    <source>
        <dbReference type="Pfam" id="PF02894"/>
    </source>
</evidence>
<evidence type="ECO:0000256" key="1">
    <source>
        <dbReference type="ARBA" id="ARBA00023002"/>
    </source>
</evidence>
<feature type="region of interest" description="Disordered" evidence="2">
    <location>
        <begin position="373"/>
        <end position="392"/>
    </location>
</feature>
<dbReference type="GO" id="GO:0000166">
    <property type="term" value="F:nucleotide binding"/>
    <property type="evidence" value="ECO:0007669"/>
    <property type="project" value="InterPro"/>
</dbReference>
<dbReference type="RefSeq" id="WP_092890712.1">
    <property type="nucleotide sequence ID" value="NZ_FOOQ01000001.1"/>
</dbReference>
<dbReference type="GO" id="GO:0016491">
    <property type="term" value="F:oxidoreductase activity"/>
    <property type="evidence" value="ECO:0007669"/>
    <property type="project" value="UniProtKB-KW"/>
</dbReference>
<dbReference type="OrthoDB" id="282474at2157"/>
<dbReference type="Pfam" id="PF01408">
    <property type="entry name" value="GFO_IDH_MocA"/>
    <property type="match status" value="1"/>
</dbReference>
<evidence type="ECO:0000313" key="6">
    <source>
        <dbReference type="Proteomes" id="UP000198876"/>
    </source>
</evidence>
<dbReference type="InterPro" id="IPR050463">
    <property type="entry name" value="Gfo/Idh/MocA_oxidrdct_glycsds"/>
</dbReference>
<evidence type="ECO:0000259" key="3">
    <source>
        <dbReference type="Pfam" id="PF01408"/>
    </source>
</evidence>
<dbReference type="Gene3D" id="3.30.360.10">
    <property type="entry name" value="Dihydrodipicolinate Reductase, domain 2"/>
    <property type="match status" value="1"/>
</dbReference>
<dbReference type="SUPFAM" id="SSF51735">
    <property type="entry name" value="NAD(P)-binding Rossmann-fold domains"/>
    <property type="match status" value="1"/>
</dbReference>